<evidence type="ECO:0000313" key="2">
    <source>
        <dbReference type="EMBL" id="KUG18657.1"/>
    </source>
</evidence>
<dbReference type="InterPro" id="IPR029060">
    <property type="entry name" value="PIN-like_dom_sf"/>
</dbReference>
<comment type="caution">
    <text evidence="2">The sequence shown here is derived from an EMBL/GenBank/DDBJ whole genome shotgun (WGS) entry which is preliminary data.</text>
</comment>
<name>A0A0W8FCW9_9ZZZZ</name>
<dbReference type="EMBL" id="LNQE01001369">
    <property type="protein sequence ID" value="KUG18657.1"/>
    <property type="molecule type" value="Genomic_DNA"/>
</dbReference>
<gene>
    <name evidence="2" type="ORF">ASZ90_011584</name>
</gene>
<accession>A0A0W8FCW9</accession>
<organism evidence="2">
    <name type="scientific">hydrocarbon metagenome</name>
    <dbReference type="NCBI Taxonomy" id="938273"/>
    <lineage>
        <taxon>unclassified sequences</taxon>
        <taxon>metagenomes</taxon>
        <taxon>ecological metagenomes</taxon>
    </lineage>
</organism>
<proteinExistence type="predicted"/>
<feature type="domain" description="VapC9 PIN-like" evidence="1">
    <location>
        <begin position="11"/>
        <end position="124"/>
    </location>
</feature>
<dbReference type="Gene3D" id="3.40.50.1010">
    <property type="entry name" value="5'-nuclease"/>
    <property type="match status" value="1"/>
</dbReference>
<protein>
    <submittedName>
        <fullName evidence="2">Nucleotide binding protein, pinc</fullName>
    </submittedName>
</protein>
<dbReference type="CDD" id="cd09879">
    <property type="entry name" value="PIN_VapC_AF0591-like"/>
    <property type="match status" value="1"/>
</dbReference>
<dbReference type="AlphaFoldDB" id="A0A0W8FCW9"/>
<evidence type="ECO:0000259" key="1">
    <source>
        <dbReference type="Pfam" id="PF18477"/>
    </source>
</evidence>
<dbReference type="SUPFAM" id="SSF88723">
    <property type="entry name" value="PIN domain-like"/>
    <property type="match status" value="1"/>
</dbReference>
<reference evidence="2" key="1">
    <citation type="journal article" date="2015" name="Proc. Natl. Acad. Sci. U.S.A.">
        <title>Networks of energetic and metabolic interactions define dynamics in microbial communities.</title>
        <authorList>
            <person name="Embree M."/>
            <person name="Liu J.K."/>
            <person name="Al-Bassam M.M."/>
            <person name="Zengler K."/>
        </authorList>
    </citation>
    <scope>NUCLEOTIDE SEQUENCE</scope>
</reference>
<dbReference type="Pfam" id="PF18477">
    <property type="entry name" value="PIN_9"/>
    <property type="match status" value="1"/>
</dbReference>
<sequence>MQQIDADSVKVIIDTNALMTAEQFGVDIFGELLRLGYVEWLVPAQVKGELRSLADGADKGRDKTAARVALGLAERCTIVGIDNCPADRAIEELAEKEGAAVFTNDKALKKRLFSKGITVIYLRQGRYLEAMKKEY</sequence>
<dbReference type="InterPro" id="IPR041120">
    <property type="entry name" value="PIN_9"/>
</dbReference>